<evidence type="ECO:0000313" key="1">
    <source>
        <dbReference type="EMBL" id="MPM79512.1"/>
    </source>
</evidence>
<dbReference type="Gene3D" id="3.40.30.10">
    <property type="entry name" value="Glutaredoxin"/>
    <property type="match status" value="1"/>
</dbReference>
<evidence type="ECO:0008006" key="2">
    <source>
        <dbReference type="Google" id="ProtNLM"/>
    </source>
</evidence>
<name>A0A645CS33_9ZZZZ</name>
<dbReference type="EMBL" id="VSSQ01029391">
    <property type="protein sequence ID" value="MPM79512.1"/>
    <property type="molecule type" value="Genomic_DNA"/>
</dbReference>
<proteinExistence type="predicted"/>
<gene>
    <name evidence="1" type="ORF">SDC9_126550</name>
</gene>
<accession>A0A645CS33</accession>
<dbReference type="InterPro" id="IPR036249">
    <property type="entry name" value="Thioredoxin-like_sf"/>
</dbReference>
<dbReference type="AlphaFoldDB" id="A0A645CS33"/>
<comment type="caution">
    <text evidence="1">The sequence shown here is derived from an EMBL/GenBank/DDBJ whole genome shotgun (WGS) entry which is preliminary data.</text>
</comment>
<reference evidence="1" key="1">
    <citation type="submission" date="2019-08" db="EMBL/GenBank/DDBJ databases">
        <authorList>
            <person name="Kucharzyk K."/>
            <person name="Murdoch R.W."/>
            <person name="Higgins S."/>
            <person name="Loffler F."/>
        </authorList>
    </citation>
    <scope>NUCLEOTIDE SEQUENCE</scope>
</reference>
<protein>
    <recommendedName>
        <fullName evidence="2">Thioredoxin-like fold domain-containing protein</fullName>
    </recommendedName>
</protein>
<organism evidence="1">
    <name type="scientific">bioreactor metagenome</name>
    <dbReference type="NCBI Taxonomy" id="1076179"/>
    <lineage>
        <taxon>unclassified sequences</taxon>
        <taxon>metagenomes</taxon>
        <taxon>ecological metagenomes</taxon>
    </lineage>
</organism>
<dbReference type="SUPFAM" id="SSF52833">
    <property type="entry name" value="Thioredoxin-like"/>
    <property type="match status" value="1"/>
</dbReference>
<dbReference type="PROSITE" id="PS51257">
    <property type="entry name" value="PROKAR_LIPOPROTEIN"/>
    <property type="match status" value="1"/>
</dbReference>
<sequence length="232" mass="27140">MKNVYNKNKSRLFLIIGISLFLFSSCQICIETPKTIRKAASYQNHIPLSAKELKSILTEDTTHYKFVVFYSPCCVPCIQHFRLTYPNVMNQYDTSQVVWYFILEGTGGIKHNEKFLRNLNVRTKMYYFRDDTPEFSYKNENQWNNLANYLFNDTNNKIDDIFGVPVNFIVNKEGIVKKVIYNYPNGIKRISTLSLYDIMNKSVMDIDFNNITDTVDLDFPPYVCNGDNCKVK</sequence>